<accession>A0AAW0AYJ0</accession>
<dbReference type="PROSITE" id="PS00636">
    <property type="entry name" value="DNAJ_1"/>
    <property type="match status" value="1"/>
</dbReference>
<dbReference type="InterPro" id="IPR051964">
    <property type="entry name" value="Chaperone_stress_response"/>
</dbReference>
<dbReference type="EMBL" id="JAWWNJ010000046">
    <property type="protein sequence ID" value="KAK7018384.1"/>
    <property type="molecule type" value="Genomic_DNA"/>
</dbReference>
<comment type="caution">
    <text evidence="3">The sequence shown here is derived from an EMBL/GenBank/DDBJ whole genome shotgun (WGS) entry which is preliminary data.</text>
</comment>
<dbReference type="GO" id="GO:0005737">
    <property type="term" value="C:cytoplasm"/>
    <property type="evidence" value="ECO:0007669"/>
    <property type="project" value="TreeGrafter"/>
</dbReference>
<evidence type="ECO:0000259" key="2">
    <source>
        <dbReference type="PROSITE" id="PS50076"/>
    </source>
</evidence>
<dbReference type="Pfam" id="PF21884">
    <property type="entry name" value="ZUO1-like_ZHD"/>
    <property type="match status" value="1"/>
</dbReference>
<feature type="domain" description="J" evidence="2">
    <location>
        <begin position="14"/>
        <end position="80"/>
    </location>
</feature>
<keyword evidence="4" id="KW-1185">Reference proteome</keyword>
<dbReference type="CDD" id="cd06257">
    <property type="entry name" value="DnaJ"/>
    <property type="match status" value="1"/>
</dbReference>
<organism evidence="3 4">
    <name type="scientific">Favolaschia claudopus</name>
    <dbReference type="NCBI Taxonomy" id="2862362"/>
    <lineage>
        <taxon>Eukaryota</taxon>
        <taxon>Fungi</taxon>
        <taxon>Dikarya</taxon>
        <taxon>Basidiomycota</taxon>
        <taxon>Agaricomycotina</taxon>
        <taxon>Agaricomycetes</taxon>
        <taxon>Agaricomycetidae</taxon>
        <taxon>Agaricales</taxon>
        <taxon>Marasmiineae</taxon>
        <taxon>Mycenaceae</taxon>
        <taxon>Favolaschia</taxon>
    </lineage>
</organism>
<dbReference type="InterPro" id="IPR001623">
    <property type="entry name" value="DnaJ_domain"/>
</dbReference>
<feature type="compositionally biased region" description="Basic residues" evidence="1">
    <location>
        <begin position="328"/>
        <end position="341"/>
    </location>
</feature>
<dbReference type="Gene3D" id="1.10.287.110">
    <property type="entry name" value="DnaJ domain"/>
    <property type="match status" value="1"/>
</dbReference>
<name>A0AAW0AYJ0_9AGAR</name>
<dbReference type="Pfam" id="PF00226">
    <property type="entry name" value="DnaJ"/>
    <property type="match status" value="1"/>
</dbReference>
<dbReference type="InterPro" id="IPR036869">
    <property type="entry name" value="J_dom_sf"/>
</dbReference>
<feature type="compositionally biased region" description="Basic and acidic residues" evidence="1">
    <location>
        <begin position="85"/>
        <end position="97"/>
    </location>
</feature>
<dbReference type="AlphaFoldDB" id="A0AAW0AYJ0"/>
<dbReference type="SUPFAM" id="SSF46565">
    <property type="entry name" value="Chaperone J-domain"/>
    <property type="match status" value="1"/>
</dbReference>
<evidence type="ECO:0000313" key="3">
    <source>
        <dbReference type="EMBL" id="KAK7018384.1"/>
    </source>
</evidence>
<feature type="region of interest" description="Disordered" evidence="1">
    <location>
        <begin position="320"/>
        <end position="341"/>
    </location>
</feature>
<gene>
    <name evidence="3" type="ORF">R3P38DRAFT_2982508</name>
</gene>
<dbReference type="InterPro" id="IPR018253">
    <property type="entry name" value="DnaJ_domain_CS"/>
</dbReference>
<protein>
    <submittedName>
        <fullName evidence="3">J protein JJJ1</fullName>
    </submittedName>
</protein>
<dbReference type="InterPro" id="IPR054076">
    <property type="entry name" value="ZUO1-like_ZHD"/>
</dbReference>
<dbReference type="PANTHER" id="PTHR44029:SF1">
    <property type="entry name" value="DNAJ HOMOLOG SUBFAMILY C MEMBER 21"/>
    <property type="match status" value="1"/>
</dbReference>
<evidence type="ECO:0000313" key="4">
    <source>
        <dbReference type="Proteomes" id="UP001362999"/>
    </source>
</evidence>
<feature type="region of interest" description="Disordered" evidence="1">
    <location>
        <begin position="85"/>
        <end position="112"/>
    </location>
</feature>
<dbReference type="PANTHER" id="PTHR44029">
    <property type="entry name" value="DNAJ HOMOLOG SUBFAMILY C MEMBER 21"/>
    <property type="match status" value="1"/>
</dbReference>
<proteinExistence type="predicted"/>
<dbReference type="Proteomes" id="UP001362999">
    <property type="component" value="Unassembled WGS sequence"/>
</dbReference>
<dbReference type="PRINTS" id="PR00625">
    <property type="entry name" value="JDOMAIN"/>
</dbReference>
<evidence type="ECO:0000256" key="1">
    <source>
        <dbReference type="SAM" id="MobiDB-lite"/>
    </source>
</evidence>
<dbReference type="PROSITE" id="PS50076">
    <property type="entry name" value="DNAJ_2"/>
    <property type="match status" value="1"/>
</dbReference>
<dbReference type="SMART" id="SM00271">
    <property type="entry name" value="DnaJ"/>
    <property type="match status" value="1"/>
</dbReference>
<reference evidence="3 4" key="1">
    <citation type="journal article" date="2024" name="J Genomics">
        <title>Draft genome sequencing and assembly of Favolaschia claudopus CIRM-BRFM 2984 isolated from oak limbs.</title>
        <authorList>
            <person name="Navarro D."/>
            <person name="Drula E."/>
            <person name="Chaduli D."/>
            <person name="Cazenave R."/>
            <person name="Ahrendt S."/>
            <person name="Wang J."/>
            <person name="Lipzen A."/>
            <person name="Daum C."/>
            <person name="Barry K."/>
            <person name="Grigoriev I.V."/>
            <person name="Favel A."/>
            <person name="Rosso M.N."/>
            <person name="Martin F."/>
        </authorList>
    </citation>
    <scope>NUCLEOTIDE SEQUENCE [LARGE SCALE GENOMIC DNA]</scope>
    <source>
        <strain evidence="3 4">CIRM-BRFM 2984</strain>
    </source>
</reference>
<sequence length="341" mass="39755">MGIAASRNDFDSGDHYVVLGISEDATFDEIRQAYRKKALEHHPDKNQNDIEGATKRFNRVLEAYETLSDEATRSEYDSIREYTKFDAREEQSRHTTDPSKFAPPGAWNGVVESPGETRSEWLYRLVYGHPMGYSRNGFRPAVYTANNHSFEPIGITHKIIYDFVQSLRSLDFSSDDHTEASAYKVIENFFLCLAHDEQLWHSTASHVVREYPRFGCAHFVWSQDDWDLSDGSSPPEAYRFYEFWSKFKTLKSFDWVRPYSCGSQFASPRAIRYCKKANKPYQDEARAAYNDMIHKIVEILKDNDPRYLMHLAFLRERQEQAVSTPNTKNKKKSKKKSKTTW</sequence>